<evidence type="ECO:0000256" key="3">
    <source>
        <dbReference type="ARBA" id="ARBA00023163"/>
    </source>
</evidence>
<dbReference type="RefSeq" id="WP_057007078.1">
    <property type="nucleotide sequence ID" value="NZ_JYLK01000003.1"/>
</dbReference>
<evidence type="ECO:0000256" key="2">
    <source>
        <dbReference type="ARBA" id="ARBA00023125"/>
    </source>
</evidence>
<dbReference type="OrthoDB" id="116240at2"/>
<accession>A0A0R2ZSY2</accession>
<dbReference type="InterPro" id="IPR001647">
    <property type="entry name" value="HTH_TetR"/>
</dbReference>
<dbReference type="PANTHER" id="PTHR30055">
    <property type="entry name" value="HTH-TYPE TRANSCRIPTIONAL REGULATOR RUTR"/>
    <property type="match status" value="1"/>
</dbReference>
<dbReference type="GO" id="GO:0000976">
    <property type="term" value="F:transcription cis-regulatory region binding"/>
    <property type="evidence" value="ECO:0007669"/>
    <property type="project" value="TreeGrafter"/>
</dbReference>
<proteinExistence type="predicted"/>
<dbReference type="SUPFAM" id="SSF48498">
    <property type="entry name" value="Tetracyclin repressor-like, C-terminal domain"/>
    <property type="match status" value="1"/>
</dbReference>
<evidence type="ECO:0000313" key="9">
    <source>
        <dbReference type="Proteomes" id="UP000183126"/>
    </source>
</evidence>
<feature type="domain" description="HTH tetR-type" evidence="5">
    <location>
        <begin position="9"/>
        <end position="69"/>
    </location>
</feature>
<dbReference type="FunFam" id="1.10.10.60:FF:000141">
    <property type="entry name" value="TetR family transcriptional regulator"/>
    <property type="match status" value="1"/>
</dbReference>
<dbReference type="SUPFAM" id="SSF46689">
    <property type="entry name" value="Homeodomain-like"/>
    <property type="match status" value="1"/>
</dbReference>
<dbReference type="InterPro" id="IPR036271">
    <property type="entry name" value="Tet_transcr_reg_TetR-rel_C_sf"/>
</dbReference>
<evidence type="ECO:0000313" key="6">
    <source>
        <dbReference type="EMBL" id="KRP61659.1"/>
    </source>
</evidence>
<dbReference type="EMBL" id="LT629760">
    <property type="protein sequence ID" value="SDR70298.1"/>
    <property type="molecule type" value="Genomic_DNA"/>
</dbReference>
<keyword evidence="9" id="KW-1185">Reference proteome</keyword>
<dbReference type="Proteomes" id="UP000052019">
    <property type="component" value="Unassembled WGS sequence"/>
</dbReference>
<dbReference type="PATRIC" id="fig|200450.4.peg.3091"/>
<sequence length="212" mass="23511">MTAPQRLTDRKREAIVVAAIAEFRANGFEVTSMDRIAATAGVSKRTVYNHFPSKEELFAEILHQLWASSVAQLDVSYAGDRPLREQLRDLLAAKMQMMADANFLDLARVAIAATIHSPERAQDMVNRLSMREEGFTQWVRAARDDGRLSCSDPVFAAHQIQSLLKSFAFWPQITLGQPTLGAAEQARVIESAIDLFLAGYEVRPAHLTGTVP</sequence>
<evidence type="ECO:0000259" key="5">
    <source>
        <dbReference type="PROSITE" id="PS50977"/>
    </source>
</evidence>
<evidence type="ECO:0000313" key="7">
    <source>
        <dbReference type="EMBL" id="SDR70298.1"/>
    </source>
</evidence>
<dbReference type="PROSITE" id="PS01081">
    <property type="entry name" value="HTH_TETR_1"/>
    <property type="match status" value="1"/>
</dbReference>
<evidence type="ECO:0000256" key="1">
    <source>
        <dbReference type="ARBA" id="ARBA00023015"/>
    </source>
</evidence>
<evidence type="ECO:0000256" key="4">
    <source>
        <dbReference type="PROSITE-ProRule" id="PRU00335"/>
    </source>
</evidence>
<dbReference type="Pfam" id="PF00440">
    <property type="entry name" value="TetR_N"/>
    <property type="match status" value="1"/>
</dbReference>
<name>A0A0R2ZSY2_9PSED</name>
<gene>
    <name evidence="7" type="ORF">SAMN04490205_0067</name>
    <name evidence="6" type="ORF">TU79_05540</name>
</gene>
<keyword evidence="3" id="KW-0804">Transcription</keyword>
<dbReference type="EMBL" id="JYLK01000003">
    <property type="protein sequence ID" value="KRP61659.1"/>
    <property type="molecule type" value="Genomic_DNA"/>
</dbReference>
<dbReference type="InterPro" id="IPR009057">
    <property type="entry name" value="Homeodomain-like_sf"/>
</dbReference>
<dbReference type="GO" id="GO:0003700">
    <property type="term" value="F:DNA-binding transcription factor activity"/>
    <property type="evidence" value="ECO:0007669"/>
    <property type="project" value="TreeGrafter"/>
</dbReference>
<evidence type="ECO:0000313" key="8">
    <source>
        <dbReference type="Proteomes" id="UP000052019"/>
    </source>
</evidence>
<dbReference type="PRINTS" id="PR00455">
    <property type="entry name" value="HTHTETR"/>
</dbReference>
<organism evidence="6 8">
    <name type="scientific">Pseudomonas trivialis</name>
    <dbReference type="NCBI Taxonomy" id="200450"/>
    <lineage>
        <taxon>Bacteria</taxon>
        <taxon>Pseudomonadati</taxon>
        <taxon>Pseudomonadota</taxon>
        <taxon>Gammaproteobacteria</taxon>
        <taxon>Pseudomonadales</taxon>
        <taxon>Pseudomonadaceae</taxon>
        <taxon>Pseudomonas</taxon>
    </lineage>
</organism>
<dbReference type="InterPro" id="IPR023772">
    <property type="entry name" value="DNA-bd_HTH_TetR-type_CS"/>
</dbReference>
<dbReference type="Gene3D" id="1.10.10.60">
    <property type="entry name" value="Homeodomain-like"/>
    <property type="match status" value="1"/>
</dbReference>
<dbReference type="Gene3D" id="1.10.357.10">
    <property type="entry name" value="Tetracycline Repressor, domain 2"/>
    <property type="match status" value="1"/>
</dbReference>
<keyword evidence="1" id="KW-0805">Transcription regulation</keyword>
<keyword evidence="2 4" id="KW-0238">DNA-binding</keyword>
<feature type="DNA-binding region" description="H-T-H motif" evidence="4">
    <location>
        <begin position="32"/>
        <end position="51"/>
    </location>
</feature>
<dbReference type="PROSITE" id="PS50977">
    <property type="entry name" value="HTH_TETR_2"/>
    <property type="match status" value="1"/>
</dbReference>
<dbReference type="PANTHER" id="PTHR30055:SF224">
    <property type="entry name" value="TRANSCRIPTIONAL REGULATOR TETR FAMILY"/>
    <property type="match status" value="1"/>
</dbReference>
<dbReference type="AlphaFoldDB" id="A0A0R2ZSY2"/>
<dbReference type="InterPro" id="IPR050109">
    <property type="entry name" value="HTH-type_TetR-like_transc_reg"/>
</dbReference>
<reference evidence="6 8" key="1">
    <citation type="submission" date="2015-02" db="EMBL/GenBank/DDBJ databases">
        <title>Two Pseudomonas sp. nov. isolated from raw milk.</title>
        <authorList>
            <person name="Wenning M."/>
            <person name="von Neubeck M."/>
            <person name="Huptas C."/>
            <person name="Scherer S."/>
        </authorList>
    </citation>
    <scope>NUCLEOTIDE SEQUENCE [LARGE SCALE GENOMIC DNA]</scope>
    <source>
        <strain evidence="6 8">DSM 14937</strain>
    </source>
</reference>
<protein>
    <submittedName>
        <fullName evidence="7">DNA-binding transcriptional regulator, AcrR family</fullName>
    </submittedName>
    <submittedName>
        <fullName evidence="6">TetR family transcriptional regulator</fullName>
    </submittedName>
</protein>
<dbReference type="Proteomes" id="UP000183126">
    <property type="component" value="Chromosome I"/>
</dbReference>
<dbReference type="InterPro" id="IPR039536">
    <property type="entry name" value="TetR_C_Proteobacteria"/>
</dbReference>
<reference evidence="7 9" key="2">
    <citation type="submission" date="2016-10" db="EMBL/GenBank/DDBJ databases">
        <authorList>
            <person name="Varghese N."/>
            <person name="Submissions S."/>
        </authorList>
    </citation>
    <scope>NUCLEOTIDE SEQUENCE [LARGE SCALE GENOMIC DNA]</scope>
    <source>
        <strain evidence="7 9">BS3111</strain>
    </source>
</reference>
<dbReference type="Pfam" id="PF14246">
    <property type="entry name" value="TetR_C_7"/>
    <property type="match status" value="1"/>
</dbReference>